<organism evidence="1 2">
    <name type="scientific">Mycetohabitans rhizoxinica</name>
    <dbReference type="NCBI Taxonomy" id="412963"/>
    <lineage>
        <taxon>Bacteria</taxon>
        <taxon>Pseudomonadati</taxon>
        <taxon>Pseudomonadota</taxon>
        <taxon>Betaproteobacteria</taxon>
        <taxon>Burkholderiales</taxon>
        <taxon>Burkholderiaceae</taxon>
        <taxon>Mycetohabitans</taxon>
    </lineage>
</organism>
<dbReference type="Gene3D" id="3.30.429.10">
    <property type="entry name" value="Macrophage Migration Inhibitory Factor"/>
    <property type="match status" value="1"/>
</dbReference>
<sequence>MPHVIVEYTANLRADARIGELLATINNTLIAQSGVFPIGGIRSRAIALDDYRIADGSGDDAFVHVTLKIGAGRDEATKKKACDALFAAIDAHFAALFATRYLALSLEVVEFSEAGTYKHNNVHARYRRA</sequence>
<dbReference type="EMBL" id="CP062176">
    <property type="protein sequence ID" value="WXK38451.1"/>
    <property type="molecule type" value="Genomic_DNA"/>
</dbReference>
<dbReference type="InterPro" id="IPR004220">
    <property type="entry name" value="5-COMe_2-OHmuconate_Isoase"/>
</dbReference>
<reference evidence="1 2" key="1">
    <citation type="submission" date="2020-09" db="EMBL/GenBank/DDBJ databases">
        <title>Genome sequences of Mycetohabitans spp.</title>
        <authorList>
            <person name="Carter M.E."/>
            <person name="Carpenter S.C.D."/>
            <person name="Bogdanove A.J."/>
        </authorList>
    </citation>
    <scope>NUCLEOTIDE SEQUENCE [LARGE SCALE GENOMIC DNA]</scope>
    <source>
        <strain evidence="1 2">B12</strain>
    </source>
</reference>
<proteinExistence type="predicted"/>
<name>A0ABZ2PXK6_9BURK</name>
<dbReference type="SUPFAM" id="SSF55331">
    <property type="entry name" value="Tautomerase/MIF"/>
    <property type="match status" value="1"/>
</dbReference>
<protein>
    <submittedName>
        <fullName evidence="1">5-carboxymethyl-2-hydroxymuconate Delta-isomerase</fullName>
    </submittedName>
</protein>
<keyword evidence="2" id="KW-1185">Reference proteome</keyword>
<dbReference type="RefSeq" id="WP_013433997.1">
    <property type="nucleotide sequence ID" value="NZ_CP062171.1"/>
</dbReference>
<dbReference type="PANTHER" id="PTHR37950:SF1">
    <property type="entry name" value="4-HYDROXYPHENYLACETATE CATABOLISM PROTEIN"/>
    <property type="match status" value="1"/>
</dbReference>
<evidence type="ECO:0000313" key="1">
    <source>
        <dbReference type="EMBL" id="WXK38451.1"/>
    </source>
</evidence>
<gene>
    <name evidence="1" type="ORF">IHE29_03820</name>
</gene>
<accession>A0ABZ2PXK6</accession>
<evidence type="ECO:0000313" key="2">
    <source>
        <dbReference type="Proteomes" id="UP001493153"/>
    </source>
</evidence>
<dbReference type="InterPro" id="IPR014347">
    <property type="entry name" value="Tautomerase/MIF_sf"/>
</dbReference>
<dbReference type="CDD" id="cd00580">
    <property type="entry name" value="CHMI"/>
    <property type="match status" value="1"/>
</dbReference>
<dbReference type="Pfam" id="PF02962">
    <property type="entry name" value="CHMI"/>
    <property type="match status" value="1"/>
</dbReference>
<dbReference type="PANTHER" id="PTHR37950">
    <property type="entry name" value="4-HYDROXYPHENYLACETATE CATABOLISM PROTEIN"/>
    <property type="match status" value="1"/>
</dbReference>
<dbReference type="Proteomes" id="UP001493153">
    <property type="component" value="Chromosome"/>
</dbReference>